<dbReference type="PANTHER" id="PTHR46825:SF9">
    <property type="entry name" value="BETA-LACTAMASE-RELATED DOMAIN-CONTAINING PROTEIN"/>
    <property type="match status" value="1"/>
</dbReference>
<comment type="caution">
    <text evidence="2">The sequence shown here is derived from an EMBL/GenBank/DDBJ whole genome shotgun (WGS) entry which is preliminary data.</text>
</comment>
<organism evidence="2 3">
    <name type="scientific">Lentzea pudingi</name>
    <dbReference type="NCBI Taxonomy" id="1789439"/>
    <lineage>
        <taxon>Bacteria</taxon>
        <taxon>Bacillati</taxon>
        <taxon>Actinomycetota</taxon>
        <taxon>Actinomycetes</taxon>
        <taxon>Pseudonocardiales</taxon>
        <taxon>Pseudonocardiaceae</taxon>
        <taxon>Lentzea</taxon>
    </lineage>
</organism>
<proteinExistence type="predicted"/>
<dbReference type="Gene3D" id="3.40.710.10">
    <property type="entry name" value="DD-peptidase/beta-lactamase superfamily"/>
    <property type="match status" value="1"/>
</dbReference>
<dbReference type="RefSeq" id="WP_189157092.1">
    <property type="nucleotide sequence ID" value="NZ_BMNC01000006.1"/>
</dbReference>
<dbReference type="InterPro" id="IPR001466">
    <property type="entry name" value="Beta-lactam-related"/>
</dbReference>
<reference evidence="3" key="1">
    <citation type="journal article" date="2019" name="Int. J. Syst. Evol. Microbiol.">
        <title>The Global Catalogue of Microorganisms (GCM) 10K type strain sequencing project: providing services to taxonomists for standard genome sequencing and annotation.</title>
        <authorList>
            <consortium name="The Broad Institute Genomics Platform"/>
            <consortium name="The Broad Institute Genome Sequencing Center for Infectious Disease"/>
            <person name="Wu L."/>
            <person name="Ma J."/>
        </authorList>
    </citation>
    <scope>NUCLEOTIDE SEQUENCE [LARGE SCALE GENOMIC DNA]</scope>
    <source>
        <strain evidence="3">CGMCC 4.7319</strain>
    </source>
</reference>
<dbReference type="SUPFAM" id="SSF56601">
    <property type="entry name" value="beta-lactamase/transpeptidase-like"/>
    <property type="match status" value="1"/>
</dbReference>
<protein>
    <submittedName>
        <fullName evidence="2">Serine hydrolase</fullName>
    </submittedName>
</protein>
<dbReference type="GO" id="GO:0016787">
    <property type="term" value="F:hydrolase activity"/>
    <property type="evidence" value="ECO:0007669"/>
    <property type="project" value="UniProtKB-KW"/>
</dbReference>
<sequence length="396" mass="40766">MLGELLERHQVPGAQLVVRRGGETTVSAAGVLRLGGDPVTEDSAFPLGSITKPVTAMLVMALVEDGELDLDASLEEHLGPVHRDRTARQLLSHTAGLPATLREQDETLSRARWAARSHEAPFPPGGQFSYSNAGYVLAGHLAEVITGMTWRDAVNAIVLEPLGITPAAAVATGHTVRSGASTVALDGSPGPAIEDPAGGLALSAADLASLTGGSGPMCEDQLTGMPIGPFGMADGWGLGWARHRSWWGHDGTGDGTSAHVRFDPGTGDAVVLTTNAGTGPRLWQALLERLADQGMAVGDHPFSSLPGAGDPVPPPAGAAGRYANGDLVLDVTTTSTGDLALALGGRPYAGLTCFAGRRFLATELTSGRMTYAGRFITGAGDGITHVQISGRLSRKL</sequence>
<dbReference type="PANTHER" id="PTHR46825">
    <property type="entry name" value="D-ALANYL-D-ALANINE-CARBOXYPEPTIDASE/ENDOPEPTIDASE AMPH"/>
    <property type="match status" value="1"/>
</dbReference>
<keyword evidence="2" id="KW-0378">Hydrolase</keyword>
<dbReference type="InterPro" id="IPR050491">
    <property type="entry name" value="AmpC-like"/>
</dbReference>
<accession>A0ABQ2IA53</accession>
<feature type="domain" description="Beta-lactamase-related" evidence="1">
    <location>
        <begin position="4"/>
        <end position="291"/>
    </location>
</feature>
<dbReference type="InterPro" id="IPR012338">
    <property type="entry name" value="Beta-lactam/transpept-like"/>
</dbReference>
<dbReference type="EMBL" id="BMNC01000006">
    <property type="protein sequence ID" value="GGN03903.1"/>
    <property type="molecule type" value="Genomic_DNA"/>
</dbReference>
<dbReference type="Pfam" id="PF00144">
    <property type="entry name" value="Beta-lactamase"/>
    <property type="match status" value="1"/>
</dbReference>
<gene>
    <name evidence="2" type="ORF">GCM10011609_48800</name>
</gene>
<evidence type="ECO:0000313" key="2">
    <source>
        <dbReference type="EMBL" id="GGN03903.1"/>
    </source>
</evidence>
<dbReference type="Proteomes" id="UP000597656">
    <property type="component" value="Unassembled WGS sequence"/>
</dbReference>
<name>A0ABQ2IA53_9PSEU</name>
<keyword evidence="3" id="KW-1185">Reference proteome</keyword>
<evidence type="ECO:0000313" key="3">
    <source>
        <dbReference type="Proteomes" id="UP000597656"/>
    </source>
</evidence>
<evidence type="ECO:0000259" key="1">
    <source>
        <dbReference type="Pfam" id="PF00144"/>
    </source>
</evidence>